<keyword evidence="2" id="KW-0012">Acyltransferase</keyword>
<dbReference type="EMBL" id="RBOC01000010">
    <property type="protein sequence ID" value="RMM15057.1"/>
    <property type="molecule type" value="Genomic_DNA"/>
</dbReference>
<dbReference type="SUPFAM" id="SSF55729">
    <property type="entry name" value="Acyl-CoA N-acyltransferases (Nat)"/>
    <property type="match status" value="1"/>
</dbReference>
<dbReference type="PROSITE" id="PS51186">
    <property type="entry name" value="GNAT"/>
    <property type="match status" value="1"/>
</dbReference>
<gene>
    <name evidence="3" type="ORF">ALQ84_00531</name>
</gene>
<evidence type="ECO:0000313" key="4">
    <source>
        <dbReference type="Proteomes" id="UP000278587"/>
    </source>
</evidence>
<dbReference type="CDD" id="cd04301">
    <property type="entry name" value="NAT_SF"/>
    <property type="match status" value="1"/>
</dbReference>
<protein>
    <submittedName>
        <fullName evidence="3">GCN5-related N-acetyltransferase</fullName>
    </submittedName>
</protein>
<dbReference type="OrthoDB" id="1821130at2"/>
<dbReference type="InterPro" id="IPR050832">
    <property type="entry name" value="Bact_Acetyltransf"/>
</dbReference>
<dbReference type="Pfam" id="PF00583">
    <property type="entry name" value="Acetyltransf_1"/>
    <property type="match status" value="1"/>
</dbReference>
<dbReference type="Gene3D" id="3.40.630.30">
    <property type="match status" value="1"/>
</dbReference>
<sequence>MITIRSMTLDDYESVAELMRNTPGISIRDADSRESTARYLERNPGLSFVAESDGVIYGCVMCGHDGRRGYLQHLIVSPEYRRQGIAQALVERCLECLEGLGIYKCHLDVLKGNEAAGQYWRGQGWTLREDIDRYSKVRRGGENA</sequence>
<dbReference type="InterPro" id="IPR016181">
    <property type="entry name" value="Acyl_CoA_acyltransferase"/>
</dbReference>
<dbReference type="PANTHER" id="PTHR43877">
    <property type="entry name" value="AMINOALKYLPHOSPHONATE N-ACETYLTRANSFERASE-RELATED-RELATED"/>
    <property type="match status" value="1"/>
</dbReference>
<evidence type="ECO:0000256" key="2">
    <source>
        <dbReference type="ARBA" id="ARBA00023315"/>
    </source>
</evidence>
<reference evidence="3 4" key="1">
    <citation type="submission" date="2018-08" db="EMBL/GenBank/DDBJ databases">
        <title>Recombination of ecologically and evolutionarily significant loci maintains genetic cohesion in the Pseudomonas syringae species complex.</title>
        <authorList>
            <person name="Dillon M."/>
            <person name="Thakur S."/>
            <person name="Almeida R.N.D."/>
            <person name="Weir B.S."/>
            <person name="Guttman D.S."/>
        </authorList>
    </citation>
    <scope>NUCLEOTIDE SEQUENCE [LARGE SCALE GENOMIC DNA]</scope>
    <source>
        <strain evidence="3 4">ICMP 4086</strain>
    </source>
</reference>
<dbReference type="InterPro" id="IPR000182">
    <property type="entry name" value="GNAT_dom"/>
</dbReference>
<dbReference type="AlphaFoldDB" id="A0A0P9KKB3"/>
<accession>A0A0P9KKB3</accession>
<dbReference type="RefSeq" id="WP_055008086.1">
    <property type="nucleotide sequence ID" value="NZ_LJPW01000037.1"/>
</dbReference>
<evidence type="ECO:0000313" key="3">
    <source>
        <dbReference type="EMBL" id="RMM15057.1"/>
    </source>
</evidence>
<keyword evidence="1 3" id="KW-0808">Transferase</keyword>
<name>A0A0P9KKB3_9PSED</name>
<dbReference type="GO" id="GO:0016747">
    <property type="term" value="F:acyltransferase activity, transferring groups other than amino-acyl groups"/>
    <property type="evidence" value="ECO:0007669"/>
    <property type="project" value="InterPro"/>
</dbReference>
<comment type="caution">
    <text evidence="3">The sequence shown here is derived from an EMBL/GenBank/DDBJ whole genome shotgun (WGS) entry which is preliminary data.</text>
</comment>
<dbReference type="Proteomes" id="UP000278587">
    <property type="component" value="Unassembled WGS sequence"/>
</dbReference>
<organism evidence="3 4">
    <name type="scientific">Pseudomonas caricapapayae</name>
    <dbReference type="NCBI Taxonomy" id="46678"/>
    <lineage>
        <taxon>Bacteria</taxon>
        <taxon>Pseudomonadati</taxon>
        <taxon>Pseudomonadota</taxon>
        <taxon>Gammaproteobacteria</taxon>
        <taxon>Pseudomonadales</taxon>
        <taxon>Pseudomonadaceae</taxon>
        <taxon>Pseudomonas</taxon>
    </lineage>
</organism>
<proteinExistence type="predicted"/>
<evidence type="ECO:0000256" key="1">
    <source>
        <dbReference type="ARBA" id="ARBA00022679"/>
    </source>
</evidence>